<reference evidence="1" key="1">
    <citation type="submission" date="2014-05" db="EMBL/GenBank/DDBJ databases">
        <authorList>
            <person name="Chronopoulou M."/>
        </authorList>
    </citation>
    <scope>NUCLEOTIDE SEQUENCE</scope>
    <source>
        <tissue evidence="1">Whole organism</tissue>
    </source>
</reference>
<proteinExistence type="predicted"/>
<sequence length="60" mass="6792">ILSNHKGIIINKLSAGGRLTEQSPPPISKNLILQETFQKISFSVISCRFLKLFSKKINFF</sequence>
<feature type="non-terminal residue" evidence="1">
    <location>
        <position position="1"/>
    </location>
</feature>
<name>A0A0K2TUT0_LEPSM</name>
<evidence type="ECO:0000313" key="1">
    <source>
        <dbReference type="EMBL" id="CDW29575.1"/>
    </source>
</evidence>
<protein>
    <submittedName>
        <fullName evidence="1">Uncharacterized protein</fullName>
    </submittedName>
</protein>
<accession>A0A0K2TUT0</accession>
<organism evidence="1">
    <name type="scientific">Lepeophtheirus salmonis</name>
    <name type="common">Salmon louse</name>
    <name type="synonym">Caligus salmonis</name>
    <dbReference type="NCBI Taxonomy" id="72036"/>
    <lineage>
        <taxon>Eukaryota</taxon>
        <taxon>Metazoa</taxon>
        <taxon>Ecdysozoa</taxon>
        <taxon>Arthropoda</taxon>
        <taxon>Crustacea</taxon>
        <taxon>Multicrustacea</taxon>
        <taxon>Hexanauplia</taxon>
        <taxon>Copepoda</taxon>
        <taxon>Siphonostomatoida</taxon>
        <taxon>Caligidae</taxon>
        <taxon>Lepeophtheirus</taxon>
    </lineage>
</organism>
<dbReference type="AlphaFoldDB" id="A0A0K2TUT0"/>
<dbReference type="EMBL" id="HACA01012214">
    <property type="protein sequence ID" value="CDW29575.1"/>
    <property type="molecule type" value="Transcribed_RNA"/>
</dbReference>